<sequence>MAPAIAHFLLGASLALLVATPIALRFRLPAWVPLWLVAVGGIWGLVPDVHHVAPLSESQLYAFHNTQWADLFAFHYTLDAPAVRARHDASVFWSIALFLVASALFTIAGVANARTAVGETPAPHLLALATASIPGLLFVAATVGIPF</sequence>
<keyword evidence="1" id="KW-0472">Membrane</keyword>
<evidence type="ECO:0000313" key="3">
    <source>
        <dbReference type="Proteomes" id="UP000011531"/>
    </source>
</evidence>
<dbReference type="AlphaFoldDB" id="L9X524"/>
<keyword evidence="1" id="KW-0812">Transmembrane</keyword>
<dbReference type="Proteomes" id="UP000011531">
    <property type="component" value="Unassembled WGS sequence"/>
</dbReference>
<proteinExistence type="predicted"/>
<protein>
    <submittedName>
        <fullName evidence="2">Uncharacterized protein</fullName>
    </submittedName>
</protein>
<comment type="caution">
    <text evidence="2">The sequence shown here is derived from an EMBL/GenBank/DDBJ whole genome shotgun (WGS) entry which is preliminary data.</text>
</comment>
<accession>L9X524</accession>
<keyword evidence="1" id="KW-1133">Transmembrane helix</keyword>
<gene>
    <name evidence="2" type="ORF">C492_15501</name>
</gene>
<dbReference type="RefSeq" id="WP_008425045.1">
    <property type="nucleotide sequence ID" value="NZ_AOIA01000128.1"/>
</dbReference>
<reference evidence="2 3" key="1">
    <citation type="journal article" date="2014" name="PLoS Genet.">
        <title>Phylogenetically driven sequencing of extremely halophilic archaea reveals strategies for static and dynamic osmo-response.</title>
        <authorList>
            <person name="Becker E.A."/>
            <person name="Seitzer P.M."/>
            <person name="Tritt A."/>
            <person name="Larsen D."/>
            <person name="Krusor M."/>
            <person name="Yao A.I."/>
            <person name="Wu D."/>
            <person name="Madern D."/>
            <person name="Eisen J.A."/>
            <person name="Darling A.E."/>
            <person name="Facciotti M.T."/>
        </authorList>
    </citation>
    <scope>NUCLEOTIDE SEQUENCE [LARGE SCALE GENOMIC DNA]</scope>
    <source>
        <strain evidence="2 3">DSM 18795</strain>
    </source>
</reference>
<dbReference type="OrthoDB" id="236291at2157"/>
<dbReference type="EMBL" id="AOIA01000128">
    <property type="protein sequence ID" value="ELY55693.1"/>
    <property type="molecule type" value="Genomic_DNA"/>
</dbReference>
<feature type="transmembrane region" description="Helical" evidence="1">
    <location>
        <begin position="125"/>
        <end position="145"/>
    </location>
</feature>
<name>L9X524_9EURY</name>
<feature type="transmembrane region" description="Helical" evidence="1">
    <location>
        <begin position="91"/>
        <end position="113"/>
    </location>
</feature>
<evidence type="ECO:0000256" key="1">
    <source>
        <dbReference type="SAM" id="Phobius"/>
    </source>
</evidence>
<organism evidence="2 3">
    <name type="scientific">Natronococcus jeotgali DSM 18795</name>
    <dbReference type="NCBI Taxonomy" id="1227498"/>
    <lineage>
        <taxon>Archaea</taxon>
        <taxon>Methanobacteriati</taxon>
        <taxon>Methanobacteriota</taxon>
        <taxon>Stenosarchaea group</taxon>
        <taxon>Halobacteria</taxon>
        <taxon>Halobacteriales</taxon>
        <taxon>Natrialbaceae</taxon>
        <taxon>Natronococcus</taxon>
    </lineage>
</organism>
<evidence type="ECO:0000313" key="2">
    <source>
        <dbReference type="EMBL" id="ELY55693.1"/>
    </source>
</evidence>
<keyword evidence="3" id="KW-1185">Reference proteome</keyword>